<reference evidence="1" key="1">
    <citation type="submission" date="2018-05" db="EMBL/GenBank/DDBJ databases">
        <authorList>
            <person name="Lanie J.A."/>
            <person name="Ng W.-L."/>
            <person name="Kazmierczak K.M."/>
            <person name="Andrzejewski T.M."/>
            <person name="Davidsen T.M."/>
            <person name="Wayne K.J."/>
            <person name="Tettelin H."/>
            <person name="Glass J.I."/>
            <person name="Rusch D."/>
            <person name="Podicherti R."/>
            <person name="Tsui H.-C.T."/>
            <person name="Winkler M.E."/>
        </authorList>
    </citation>
    <scope>NUCLEOTIDE SEQUENCE</scope>
</reference>
<organism evidence="1">
    <name type="scientific">marine metagenome</name>
    <dbReference type="NCBI Taxonomy" id="408172"/>
    <lineage>
        <taxon>unclassified sequences</taxon>
        <taxon>metagenomes</taxon>
        <taxon>ecological metagenomes</taxon>
    </lineage>
</organism>
<dbReference type="AlphaFoldDB" id="A0A382MC34"/>
<evidence type="ECO:0000313" key="1">
    <source>
        <dbReference type="EMBL" id="SVC45002.1"/>
    </source>
</evidence>
<accession>A0A382MC34</accession>
<name>A0A382MC34_9ZZZZ</name>
<protein>
    <submittedName>
        <fullName evidence="1">Uncharacterized protein</fullName>
    </submittedName>
</protein>
<sequence>MGQAQEQHITMFEFGYGTKLEQCRLTQIWVNAVDKFSREAFRGDLFDLAFWMKQEQSQ</sequence>
<gene>
    <name evidence="1" type="ORF">METZ01_LOCUS297856</name>
</gene>
<proteinExistence type="predicted"/>
<dbReference type="EMBL" id="UINC01091884">
    <property type="protein sequence ID" value="SVC45002.1"/>
    <property type="molecule type" value="Genomic_DNA"/>
</dbReference>